<dbReference type="eggNOG" id="ENOG503369W">
    <property type="taxonomic scope" value="Bacteria"/>
</dbReference>
<dbReference type="Proteomes" id="UP000000812">
    <property type="component" value="Chromosome"/>
</dbReference>
<dbReference type="KEGG" id="xfa:XF_2307"/>
<keyword evidence="1" id="KW-1133">Transmembrane helix</keyword>
<accession>Q9PB38</accession>
<name>Q9PB38_XYLFA</name>
<proteinExistence type="predicted"/>
<sequence length="213" mass="23443">MCLVHGEVCLMPDVAAYKICEDNHCKVIFSRFSDLRTSFPRWNSFRSPMTMSLRFVIVTFFALALVSCAITSKVMLGPAREPIEPALVSIYPNLPANAVQIAQLESISGSEFGSQSQRDALIAQFKREAAKLGANGLILLGGASQRSDTRSFASRIVSALNIGIPAMRKQTAGIAIFVPSATRLPDEGLEKIQDQPRHEHIRLEWADPFDHAE</sequence>
<evidence type="ECO:0000313" key="3">
    <source>
        <dbReference type="Proteomes" id="UP000000812"/>
    </source>
</evidence>
<dbReference type="HOGENOM" id="CLU_112499_0_0_6"/>
<gene>
    <name evidence="2" type="ordered locus">XF_2307</name>
</gene>
<evidence type="ECO:0000313" key="2">
    <source>
        <dbReference type="EMBL" id="AAF85106.1"/>
    </source>
</evidence>
<reference evidence="2 3" key="1">
    <citation type="journal article" date="2000" name="Nature">
        <title>The genome sequence of the plant pathogen Xylella fastidiosa.</title>
        <authorList>
            <person name="Simpson A.J."/>
            <person name="Reinach F.C."/>
            <person name="Arruda P."/>
            <person name="Abreu F.A."/>
            <person name="Acencio M."/>
            <person name="Alvarenga R."/>
            <person name="Alves L.M."/>
            <person name="Araya J.E."/>
            <person name="Baia G.S."/>
            <person name="Baptista C.S."/>
            <person name="Barros M.H."/>
            <person name="Bonaccorsi E.D."/>
            <person name="Bordin S."/>
            <person name="Bove J.M."/>
            <person name="Briones M.R."/>
            <person name="Bueno M.R."/>
            <person name="Camargo A.A."/>
            <person name="Camargo L.E."/>
            <person name="Carraro D.M."/>
            <person name="Carrer H."/>
            <person name="Colauto N.B."/>
            <person name="Colombo C."/>
            <person name="Costa F.F."/>
            <person name="Costa M.C."/>
            <person name="Costa-Neto C.M."/>
            <person name="Coutinho L.L."/>
            <person name="Cristofani M."/>
            <person name="Dias-Neto E."/>
            <person name="Docena C."/>
            <person name="El-Dorry H."/>
            <person name="Facincani A.P."/>
            <person name="Ferreira A.J."/>
            <person name="Ferreira V.C."/>
            <person name="Ferro J.A."/>
            <person name="Fraga J.S."/>
            <person name="Franca S.C."/>
            <person name="Franco M.C."/>
            <person name="Frohme M."/>
            <person name="Furlan L.R."/>
            <person name="Garnier M."/>
            <person name="Goldman G.H."/>
            <person name="Goldman M.H."/>
            <person name="Gomes S.L."/>
            <person name="Gruber A."/>
            <person name="Ho P.L."/>
            <person name="Hoheisel J.D."/>
            <person name="Junqueira M.L."/>
            <person name="Kemper E.L."/>
            <person name="Kitajima J.P."/>
            <person name="Krieger J.E."/>
            <person name="Kuramae E.E."/>
            <person name="Laigret F."/>
            <person name="Lambais M.R."/>
            <person name="Leite L.C."/>
            <person name="Lemos E.G."/>
            <person name="Lemos M.V."/>
            <person name="Lopes S.A."/>
            <person name="Lopes C.R."/>
            <person name="Machado J.A."/>
            <person name="Machado M.A."/>
            <person name="Madeira A.M."/>
            <person name="Madeira H.M."/>
            <person name="Marino C.L."/>
            <person name="Marques M.V."/>
            <person name="Martins E.A."/>
            <person name="Martins E.M."/>
            <person name="Matsukuma A.Y."/>
            <person name="Menck C.F."/>
            <person name="Miracca E.C."/>
            <person name="Miyaki C.Y."/>
            <person name="Monteriro-Vitorello C.B."/>
            <person name="Moon D.H."/>
            <person name="Nagai M.A."/>
            <person name="Nascimento A.L."/>
            <person name="Netto L.E."/>
            <person name="Nhani A.Jr."/>
            <person name="Nobrega F.G."/>
            <person name="Nunes L.R."/>
            <person name="Oliveira M.A."/>
            <person name="de Oliveira M.C."/>
            <person name="de Oliveira R.C."/>
            <person name="Palmieri D.A."/>
            <person name="Paris A."/>
            <person name="Peixoto B.R."/>
            <person name="Pereira G.A."/>
            <person name="Pereira H.A.Jr."/>
            <person name="Pesquero J.B."/>
            <person name="Quaggio R.B."/>
            <person name="Roberto P.G."/>
            <person name="Rodrigues V."/>
            <person name="de M Rosa A.J."/>
            <person name="de Rosa V.E.Jr."/>
            <person name="de Sa R.G."/>
            <person name="Santelli R.V."/>
            <person name="Sawasaki H.E."/>
            <person name="da Silva A.C."/>
            <person name="da Silva A.M."/>
            <person name="da Silva F.R."/>
            <person name="da Silva W.A.Jr."/>
            <person name="da Silveira J.F."/>
            <person name="Silvestri M.L."/>
            <person name="Siqueira W.J."/>
            <person name="de Souza A.A."/>
            <person name="de Souza A.P."/>
            <person name="Terenzi M.F."/>
            <person name="Truffi D."/>
            <person name="Tsai S.M."/>
            <person name="Tsuhako M.H."/>
            <person name="Vallada H."/>
            <person name="Van Sluys M.A."/>
            <person name="Verjovski-Almeida S."/>
            <person name="Vettore A.L."/>
            <person name="Zago M.A."/>
            <person name="Zatz M."/>
            <person name="Meidanis J."/>
            <person name="Setubal J.C."/>
        </authorList>
    </citation>
    <scope>NUCLEOTIDE SEQUENCE [LARGE SCALE GENOMIC DNA]</scope>
    <source>
        <strain evidence="2 3">9a5c</strain>
    </source>
</reference>
<protein>
    <submittedName>
        <fullName evidence="2">Uncharacterized protein</fullName>
    </submittedName>
</protein>
<evidence type="ECO:0000256" key="1">
    <source>
        <dbReference type="SAM" id="Phobius"/>
    </source>
</evidence>
<dbReference type="EMBL" id="AE003849">
    <property type="protein sequence ID" value="AAF85106.1"/>
    <property type="molecule type" value="Genomic_DNA"/>
</dbReference>
<dbReference type="AlphaFoldDB" id="Q9PB38"/>
<keyword evidence="1" id="KW-0472">Membrane</keyword>
<keyword evidence="1" id="KW-0812">Transmembrane</keyword>
<organism evidence="2 3">
    <name type="scientific">Xylella fastidiosa (strain 9a5c)</name>
    <dbReference type="NCBI Taxonomy" id="160492"/>
    <lineage>
        <taxon>Bacteria</taxon>
        <taxon>Pseudomonadati</taxon>
        <taxon>Pseudomonadota</taxon>
        <taxon>Gammaproteobacteria</taxon>
        <taxon>Lysobacterales</taxon>
        <taxon>Lysobacteraceae</taxon>
        <taxon>Xylella</taxon>
    </lineage>
</organism>
<feature type="transmembrane region" description="Helical" evidence="1">
    <location>
        <begin position="51"/>
        <end position="70"/>
    </location>
</feature>
<dbReference type="PIR" id="D82573">
    <property type="entry name" value="D82573"/>
</dbReference>